<proteinExistence type="predicted"/>
<gene>
    <name evidence="1" type="ORF">IOQ59_09265</name>
</gene>
<evidence type="ECO:0000313" key="2">
    <source>
        <dbReference type="Proteomes" id="UP000640333"/>
    </source>
</evidence>
<keyword evidence="2" id="KW-1185">Reference proteome</keyword>
<dbReference type="Proteomes" id="UP000640333">
    <property type="component" value="Unassembled WGS sequence"/>
</dbReference>
<dbReference type="RefSeq" id="WP_193952992.1">
    <property type="nucleotide sequence ID" value="NZ_JADEYS010000007.1"/>
</dbReference>
<dbReference type="SUPFAM" id="SSF52540">
    <property type="entry name" value="P-loop containing nucleoside triphosphate hydrolases"/>
    <property type="match status" value="1"/>
</dbReference>
<dbReference type="AlphaFoldDB" id="A0A8J7FH15"/>
<reference evidence="1" key="1">
    <citation type="submission" date="2020-10" db="EMBL/GenBank/DDBJ databases">
        <title>Bacterium isolated from coastal waters sediment.</title>
        <authorList>
            <person name="Chen R.-J."/>
            <person name="Lu D.-C."/>
            <person name="Zhu K.-L."/>
            <person name="Du Z.-J."/>
        </authorList>
    </citation>
    <scope>NUCLEOTIDE SEQUENCE</scope>
    <source>
        <strain evidence="1">N1Y112</strain>
    </source>
</reference>
<dbReference type="EMBL" id="JADEYS010000007">
    <property type="protein sequence ID" value="MBE9397448.1"/>
    <property type="molecule type" value="Genomic_DNA"/>
</dbReference>
<dbReference type="InterPro" id="IPR027417">
    <property type="entry name" value="P-loop_NTPase"/>
</dbReference>
<sequence length="1126" mass="125849">MMLKDQYSINVRYQRSTRIDSDLDVSFFNGLVYHGTAAQTLGTVIDQFKQAKQSTFTITGPYGSGKSTIALLMSGLLHPNKEIRKAAKEAVGNPRECSKLYSAFELNPNKGSGWLIIRAVGGIGDPVGVIWTGIQDALKEHPNTTDLLFVSQDKPQSEVELLEYIDTLIREVTPYVDGVLFILDEMGKVLENISRQSADLHLFQDLAEKLSRASQSGVSCVFIGLLHQAMSEYASGLGIGVQSEWGKVQGRYADIPYQVSTDETLALIGKSIVGKEREDQQLPSSVLKAVEGASLKNTPEIIERLCSCHPLHPTSAMLLGPLSKRRFSQNERSTFSFLSSREPHSFQQFLEESQPGTTYRLSNLWDYLEANLEHLIINSPDGHPWSLAEDALMRVSKQPDTKDIHLELIKSIALINLFGRKHGFYANEELIRASLDQHSKEITLSAIQDLKNWSLITKRKHLSAWAIFEGADIDVSELAEAKVEQLGHDDSWIESLGYSNHVIAKRHYHEYGVLRWMSQKLIRNTGYLSSKEAFNNKDGSYASFIMIAEPMTNEASDVSMKQLSIKLSDEGVAIAYCPNLSVIKNTAIEVYALQELERELPELQNDKIAQREHEVRLVETTKALDDAFIEGFETATWWFNGRPYPKLPLSVIASDIADGLYDECPSIFNELIGRTKVSGTSVSARKKLMMAMIEDSNQEDLAIDGFPPEKAIYLTCLKNLDLHGQNEDGSFGFRIPKSGQIKSLFGAADKLIKSESESIVTLDQIFSLWKKSPYGVADGAIPVLMLAMLLSQDENLAFYDKDSTNQYVYVPDIDEVIVNKLAKSPKDIAVRYFEVTGVKRQYISSMATLASQRFDRDVPESALAIARPIVTFVHQLPQWVKVTRKLSSQTTAFRDLVLKANDPYQLLLEDFICLFGLMDTPESEHTEQIQKQLTSCLDELKSKQTELLNTFEIAIQSELGSIDETLVGQCTKVKELAADYRMQSFAQRMGSCISNKNWLINVIALVGGTPERNWNDVSLSKAKEELHEFCQRFKRISVFASQASDAEHEGAKSIALVIGDGQGAQEYVRHISISESAHSKVDEVLVHLRETMNSSGLNEDMQALALQEALKQLMTEYQPPACDIKG</sequence>
<evidence type="ECO:0000313" key="1">
    <source>
        <dbReference type="EMBL" id="MBE9397448.1"/>
    </source>
</evidence>
<comment type="caution">
    <text evidence="1">The sequence shown here is derived from an EMBL/GenBank/DDBJ whole genome shotgun (WGS) entry which is preliminary data.</text>
</comment>
<evidence type="ECO:0008006" key="3">
    <source>
        <dbReference type="Google" id="ProtNLM"/>
    </source>
</evidence>
<organism evidence="1 2">
    <name type="scientific">Pontibacterium sinense</name>
    <dbReference type="NCBI Taxonomy" id="2781979"/>
    <lineage>
        <taxon>Bacteria</taxon>
        <taxon>Pseudomonadati</taxon>
        <taxon>Pseudomonadota</taxon>
        <taxon>Gammaproteobacteria</taxon>
        <taxon>Oceanospirillales</taxon>
        <taxon>Oceanospirillaceae</taxon>
        <taxon>Pontibacterium</taxon>
    </lineage>
</organism>
<accession>A0A8J7FH15</accession>
<protein>
    <recommendedName>
        <fullName evidence="3">ATP-binding protein</fullName>
    </recommendedName>
</protein>
<name>A0A8J7FH15_9GAMM</name>